<reference evidence="3" key="2">
    <citation type="journal article" date="2019" name="IMA Fungus">
        <title>Genome sequencing and comparison of five Tilletia species to identify candidate genes for the detection of regulated species infecting wheat.</title>
        <authorList>
            <person name="Nguyen H.D.T."/>
            <person name="Sultana T."/>
            <person name="Kesanakurti P."/>
            <person name="Hambleton S."/>
        </authorList>
    </citation>
    <scope>NUCLEOTIDE SEQUENCE</scope>
    <source>
        <strain evidence="3">DAOMC 238032</strain>
    </source>
</reference>
<accession>A0A177SXH7</accession>
<comment type="caution">
    <text evidence="3">The sequence shown here is derived from an EMBL/GenBank/DDBJ whole genome shotgun (WGS) entry which is preliminary data.</text>
</comment>
<dbReference type="GO" id="GO:0005524">
    <property type="term" value="F:ATP binding"/>
    <property type="evidence" value="ECO:0007669"/>
    <property type="project" value="InterPro"/>
</dbReference>
<evidence type="ECO:0000256" key="1">
    <source>
        <dbReference type="ARBA" id="ARBA00009277"/>
    </source>
</evidence>
<dbReference type="InterPro" id="IPR002611">
    <property type="entry name" value="IstB_ATP-bd"/>
</dbReference>
<evidence type="ECO:0000256" key="2">
    <source>
        <dbReference type="ARBA" id="ARBA00022884"/>
    </source>
</evidence>
<organism evidence="3 4">
    <name type="scientific">Tilletia caries</name>
    <name type="common">wheat bunt fungus</name>
    <dbReference type="NCBI Taxonomy" id="13290"/>
    <lineage>
        <taxon>Eukaryota</taxon>
        <taxon>Fungi</taxon>
        <taxon>Dikarya</taxon>
        <taxon>Basidiomycota</taxon>
        <taxon>Ustilaginomycotina</taxon>
        <taxon>Exobasidiomycetes</taxon>
        <taxon>Tilletiales</taxon>
        <taxon>Tilletiaceae</taxon>
        <taxon>Tilletia</taxon>
    </lineage>
</organism>
<dbReference type="SUPFAM" id="SSF53098">
    <property type="entry name" value="Ribonuclease H-like"/>
    <property type="match status" value="1"/>
</dbReference>
<dbReference type="PROSITE" id="PS50994">
    <property type="entry name" value="INTEGRASE"/>
    <property type="match status" value="1"/>
</dbReference>
<evidence type="ECO:0000313" key="4">
    <source>
        <dbReference type="Proteomes" id="UP000077671"/>
    </source>
</evidence>
<dbReference type="Pfam" id="PF01695">
    <property type="entry name" value="IstB_IS21"/>
    <property type="match status" value="1"/>
</dbReference>
<comment type="similarity">
    <text evidence="1">Belongs to the transposase IS21/IS408/IS1162 family.</text>
</comment>
<dbReference type="InterPro" id="IPR027417">
    <property type="entry name" value="P-loop_NTPase"/>
</dbReference>
<protein>
    <submittedName>
        <fullName evidence="3">Uncharacterized protein</fullName>
    </submittedName>
</protein>
<dbReference type="InterPro" id="IPR054353">
    <property type="entry name" value="IstA-like_C"/>
</dbReference>
<dbReference type="GO" id="GO:0015074">
    <property type="term" value="P:DNA integration"/>
    <property type="evidence" value="ECO:0007669"/>
    <property type="project" value="InterPro"/>
</dbReference>
<dbReference type="CDD" id="cd00009">
    <property type="entry name" value="AAA"/>
    <property type="match status" value="1"/>
</dbReference>
<feature type="non-terminal residue" evidence="3">
    <location>
        <position position="429"/>
    </location>
</feature>
<dbReference type="SUPFAM" id="SSF52540">
    <property type="entry name" value="P-loop containing nucleoside triphosphate hydrolases"/>
    <property type="match status" value="1"/>
</dbReference>
<dbReference type="GO" id="GO:0003723">
    <property type="term" value="F:RNA binding"/>
    <property type="evidence" value="ECO:0007669"/>
    <property type="project" value="UniProtKB-KW"/>
</dbReference>
<dbReference type="Gene3D" id="3.30.420.10">
    <property type="entry name" value="Ribonuclease H-like superfamily/Ribonuclease H"/>
    <property type="match status" value="1"/>
</dbReference>
<evidence type="ECO:0000313" key="3">
    <source>
        <dbReference type="EMBL" id="KAE8236105.1"/>
    </source>
</evidence>
<proteinExistence type="inferred from homology"/>
<dbReference type="Proteomes" id="UP000077671">
    <property type="component" value="Unassembled WGS sequence"/>
</dbReference>
<reference evidence="3" key="1">
    <citation type="submission" date="2016-04" db="EMBL/GenBank/DDBJ databases">
        <authorList>
            <person name="Nguyen H.D."/>
            <person name="Kesanakurti P."/>
            <person name="Cullis J."/>
            <person name="Levesque C.A."/>
            <person name="Hambleton S."/>
        </authorList>
    </citation>
    <scope>NUCLEOTIDE SEQUENCE</scope>
    <source>
        <strain evidence="3">DAOMC 238032</strain>
    </source>
</reference>
<keyword evidence="2" id="KW-0694">RNA-binding</keyword>
<name>A0A177SXH7_9BASI</name>
<dbReference type="AlphaFoldDB" id="A0A177SXH7"/>
<dbReference type="PANTHER" id="PTHR35004:SF6">
    <property type="entry name" value="TRANSPOSASE"/>
    <property type="match status" value="1"/>
</dbReference>
<dbReference type="InterPro" id="IPR036397">
    <property type="entry name" value="RNaseH_sf"/>
</dbReference>
<dbReference type="PANTHER" id="PTHR35004">
    <property type="entry name" value="TRANSPOSASE RV3428C-RELATED"/>
    <property type="match status" value="1"/>
</dbReference>
<sequence>MPSVLACHRAAFEAIGGVPREILYDRMKTAVIGEDEDGRVVYNRTLVEFAKHYGYLPKACRAYRPETKGKVERPFRYIREDFFLGGVFRDLDDLNVQFNRWLSTVANPRLHATTGRVVNEAFAEEMLALQPLPLVPFGAVLKLERRISHEGMVSVGGNYYSVPDATRRRVVEVHSLADEIRIFENDRLIARHPLLEGRRQRSLLDGHRRHRPERRSALAAWVYWPAGRSSLARYLCCHRTAAGRSRRMNSLLPDPSASLLDRIKSSMVGLKMPRAIEVVDDCVSRLDRGEITALEAVEQLLLEELTFREERRIRTALRMGRVNTVKTLAGYDFSFQPSLDKARIMALAELNFVARAEVVHLLGPPGTGKSHLASALGLEAVKAGKSVSFITLADLIGALAKAEREGTLRERLRFYCRPSLLIVDEIGYL</sequence>
<dbReference type="GO" id="GO:0005634">
    <property type="term" value="C:nucleus"/>
    <property type="evidence" value="ECO:0007669"/>
    <property type="project" value="UniProtKB-ARBA"/>
</dbReference>
<dbReference type="Gene3D" id="3.40.50.300">
    <property type="entry name" value="P-loop containing nucleotide triphosphate hydrolases"/>
    <property type="match status" value="1"/>
</dbReference>
<dbReference type="EMBL" id="LWDD02003926">
    <property type="protein sequence ID" value="KAE8236105.1"/>
    <property type="molecule type" value="Genomic_DNA"/>
</dbReference>
<dbReference type="InterPro" id="IPR001584">
    <property type="entry name" value="Integrase_cat-core"/>
</dbReference>
<dbReference type="Pfam" id="PF22483">
    <property type="entry name" value="Mu-transpos_C_2"/>
    <property type="match status" value="1"/>
</dbReference>
<gene>
    <name evidence="3" type="ORF">A4X03_0g9553</name>
</gene>
<dbReference type="InterPro" id="IPR012337">
    <property type="entry name" value="RNaseH-like_sf"/>
</dbReference>